<feature type="transmembrane region" description="Helical" evidence="8">
    <location>
        <begin position="400"/>
        <end position="428"/>
    </location>
</feature>
<feature type="transmembrane region" description="Helical" evidence="8">
    <location>
        <begin position="7"/>
        <end position="27"/>
    </location>
</feature>
<feature type="transmembrane region" description="Helical" evidence="8">
    <location>
        <begin position="47"/>
        <end position="67"/>
    </location>
</feature>
<proteinExistence type="inferred from homology"/>
<keyword evidence="5 8" id="KW-0812">Transmembrane</keyword>
<evidence type="ECO:0000256" key="4">
    <source>
        <dbReference type="ARBA" id="ARBA00022475"/>
    </source>
</evidence>
<dbReference type="Proteomes" id="UP001524502">
    <property type="component" value="Unassembled WGS sequence"/>
</dbReference>
<organism evidence="9 10">
    <name type="scientific">Anaerovorax odorimutans</name>
    <dbReference type="NCBI Taxonomy" id="109327"/>
    <lineage>
        <taxon>Bacteria</taxon>
        <taxon>Bacillati</taxon>
        <taxon>Bacillota</taxon>
        <taxon>Clostridia</taxon>
        <taxon>Peptostreptococcales</taxon>
        <taxon>Anaerovoracaceae</taxon>
        <taxon>Anaerovorax</taxon>
    </lineage>
</organism>
<evidence type="ECO:0000256" key="8">
    <source>
        <dbReference type="SAM" id="Phobius"/>
    </source>
</evidence>
<feature type="transmembrane region" description="Helical" evidence="8">
    <location>
        <begin position="448"/>
        <end position="468"/>
    </location>
</feature>
<feature type="transmembrane region" description="Helical" evidence="8">
    <location>
        <begin position="226"/>
        <end position="249"/>
    </location>
</feature>
<evidence type="ECO:0000256" key="3">
    <source>
        <dbReference type="ARBA" id="ARBA00022448"/>
    </source>
</evidence>
<dbReference type="EMBL" id="JANFXK010000015">
    <property type="protein sequence ID" value="MCQ4637723.1"/>
    <property type="molecule type" value="Genomic_DNA"/>
</dbReference>
<comment type="similarity">
    <text evidence="2">Belongs to the BCCT transporter (TC 2.A.15) family.</text>
</comment>
<reference evidence="9 10" key="1">
    <citation type="submission" date="2022-06" db="EMBL/GenBank/DDBJ databases">
        <title>Isolation of gut microbiota from human fecal samples.</title>
        <authorList>
            <person name="Pamer E.G."/>
            <person name="Barat B."/>
            <person name="Waligurski E."/>
            <person name="Medina S."/>
            <person name="Paddock L."/>
            <person name="Mostad J."/>
        </authorList>
    </citation>
    <scope>NUCLEOTIDE SEQUENCE [LARGE SCALE GENOMIC DNA]</scope>
    <source>
        <strain evidence="9 10">SL.3.17</strain>
    </source>
</reference>
<evidence type="ECO:0000313" key="9">
    <source>
        <dbReference type="EMBL" id="MCQ4637723.1"/>
    </source>
</evidence>
<feature type="transmembrane region" description="Helical" evidence="8">
    <location>
        <begin position="474"/>
        <end position="497"/>
    </location>
</feature>
<dbReference type="RefSeq" id="WP_256132902.1">
    <property type="nucleotide sequence ID" value="NZ_JANFXK010000015.1"/>
</dbReference>
<feature type="transmembrane region" description="Helical" evidence="8">
    <location>
        <begin position="87"/>
        <end position="108"/>
    </location>
</feature>
<comment type="subcellular location">
    <subcellularLocation>
        <location evidence="1">Cell membrane</location>
        <topology evidence="1">Multi-pass membrane protein</topology>
    </subcellularLocation>
</comment>
<dbReference type="PANTHER" id="PTHR30047:SF7">
    <property type="entry name" value="HIGH-AFFINITY CHOLINE TRANSPORT PROTEIN"/>
    <property type="match status" value="1"/>
</dbReference>
<keyword evidence="10" id="KW-1185">Reference proteome</keyword>
<keyword evidence="4" id="KW-1003">Cell membrane</keyword>
<feature type="transmembrane region" description="Helical" evidence="8">
    <location>
        <begin position="189"/>
        <end position="214"/>
    </location>
</feature>
<keyword evidence="6 8" id="KW-1133">Transmembrane helix</keyword>
<protein>
    <submittedName>
        <fullName evidence="9">BCCT family transporter</fullName>
    </submittedName>
</protein>
<sequence>MKNKNIDIPLMVISLGLILIVVVLLALFPTQGTDVISTLFALITDNFGALILVFGFLVFIYCCYMAFSRHGRIRLGAADEKPEFTMFQYLSMMICAGLGSACVIWSFVEWGYYYSGPALGIEPMSTKAAEFATAYNFLHWGFVPWAMFVVLAIPVAYAYHVKKISALRFSAICEAMIGDKPYARPLGKLIDFFFVFCVVGGLSVTLGLGIPIISSGLGKIFGFEPTFIVNVIVTIAIAALFTLSSYIGIDKGMKKLSSLNVYIAIIFILALLFTGPTRFILKEIVTGLGLMGQHFVEMSLWTDSVENSGFPESWTIFFYAFGIVYATLMALFITKISKGRTMREMICSTIFGGAAGCFVFFGINGSFSMNLQLTGKLDVVNLLLEKGNSETILSILDHTVFGIAGVIIFLIITILFLATTLDSAAFSLSASSTKKLADDENTSPMLRLFWCITLALVPLCMNFIGAPLNTLQTLTIVTSIPFIFVMIGMTKGMFTWLKEDGR</sequence>
<feature type="transmembrane region" description="Helical" evidence="8">
    <location>
        <begin position="345"/>
        <end position="363"/>
    </location>
</feature>
<feature type="transmembrane region" description="Helical" evidence="8">
    <location>
        <begin position="261"/>
        <end position="281"/>
    </location>
</feature>
<name>A0ABT1RR99_9FIRM</name>
<dbReference type="InterPro" id="IPR000060">
    <property type="entry name" value="BCCT_transptr"/>
</dbReference>
<feature type="transmembrane region" description="Helical" evidence="8">
    <location>
        <begin position="137"/>
        <end position="159"/>
    </location>
</feature>
<evidence type="ECO:0000256" key="6">
    <source>
        <dbReference type="ARBA" id="ARBA00022989"/>
    </source>
</evidence>
<evidence type="ECO:0000256" key="1">
    <source>
        <dbReference type="ARBA" id="ARBA00004651"/>
    </source>
</evidence>
<evidence type="ECO:0000256" key="5">
    <source>
        <dbReference type="ARBA" id="ARBA00022692"/>
    </source>
</evidence>
<evidence type="ECO:0000313" key="10">
    <source>
        <dbReference type="Proteomes" id="UP001524502"/>
    </source>
</evidence>
<accession>A0ABT1RR99</accession>
<evidence type="ECO:0000256" key="7">
    <source>
        <dbReference type="ARBA" id="ARBA00023136"/>
    </source>
</evidence>
<dbReference type="PANTHER" id="PTHR30047">
    <property type="entry name" value="HIGH-AFFINITY CHOLINE TRANSPORT PROTEIN-RELATED"/>
    <property type="match status" value="1"/>
</dbReference>
<comment type="caution">
    <text evidence="9">The sequence shown here is derived from an EMBL/GenBank/DDBJ whole genome shotgun (WGS) entry which is preliminary data.</text>
</comment>
<dbReference type="Pfam" id="PF02028">
    <property type="entry name" value="BCCT"/>
    <property type="match status" value="1"/>
</dbReference>
<gene>
    <name evidence="9" type="ORF">NE619_13395</name>
</gene>
<keyword evidence="3" id="KW-0813">Transport</keyword>
<keyword evidence="7 8" id="KW-0472">Membrane</keyword>
<feature type="transmembrane region" description="Helical" evidence="8">
    <location>
        <begin position="314"/>
        <end position="333"/>
    </location>
</feature>
<evidence type="ECO:0000256" key="2">
    <source>
        <dbReference type="ARBA" id="ARBA00005658"/>
    </source>
</evidence>